<dbReference type="GO" id="GO:0047627">
    <property type="term" value="F:adenylylsulfatase activity"/>
    <property type="evidence" value="ECO:0007669"/>
    <property type="project" value="UniProtKB-ARBA"/>
</dbReference>
<dbReference type="PANTHER" id="PTHR23089">
    <property type="entry name" value="HISTIDINE TRIAD HIT PROTEIN"/>
    <property type="match status" value="1"/>
</dbReference>
<reference evidence="5" key="2">
    <citation type="journal article" date="2024" name="Plant">
        <title>Genomic evolution and insights into agronomic trait innovations of Sesamum species.</title>
        <authorList>
            <person name="Miao H."/>
            <person name="Wang L."/>
            <person name="Qu L."/>
            <person name="Liu H."/>
            <person name="Sun Y."/>
            <person name="Le M."/>
            <person name="Wang Q."/>
            <person name="Wei S."/>
            <person name="Zheng Y."/>
            <person name="Lin W."/>
            <person name="Duan Y."/>
            <person name="Cao H."/>
            <person name="Xiong S."/>
            <person name="Wang X."/>
            <person name="Wei L."/>
            <person name="Li C."/>
            <person name="Ma Q."/>
            <person name="Ju M."/>
            <person name="Zhao R."/>
            <person name="Li G."/>
            <person name="Mu C."/>
            <person name="Tian Q."/>
            <person name="Mei H."/>
            <person name="Zhang T."/>
            <person name="Gao T."/>
            <person name="Zhang H."/>
        </authorList>
    </citation>
    <scope>NUCLEOTIDE SEQUENCE</scope>
    <source>
        <strain evidence="5">KEN1</strain>
    </source>
</reference>
<evidence type="ECO:0000313" key="5">
    <source>
        <dbReference type="EMBL" id="KAL0453342.1"/>
    </source>
</evidence>
<dbReference type="InterPro" id="IPR011146">
    <property type="entry name" value="HIT-like"/>
</dbReference>
<dbReference type="PROSITE" id="PS51084">
    <property type="entry name" value="HIT_2"/>
    <property type="match status" value="1"/>
</dbReference>
<dbReference type="CDD" id="cd01276">
    <property type="entry name" value="PKCI_related"/>
    <property type="match status" value="1"/>
</dbReference>
<evidence type="ECO:0000256" key="1">
    <source>
        <dbReference type="PIRSR" id="PIRSR601310-1"/>
    </source>
</evidence>
<gene>
    <name evidence="5" type="ORF">Slati_1312300</name>
</gene>
<reference evidence="5" key="1">
    <citation type="submission" date="2020-06" db="EMBL/GenBank/DDBJ databases">
        <authorList>
            <person name="Li T."/>
            <person name="Hu X."/>
            <person name="Zhang T."/>
            <person name="Song X."/>
            <person name="Zhang H."/>
            <person name="Dai N."/>
            <person name="Sheng W."/>
            <person name="Hou X."/>
            <person name="Wei L."/>
        </authorList>
    </citation>
    <scope>NUCLEOTIDE SEQUENCE</scope>
    <source>
        <strain evidence="5">KEN1</strain>
        <tissue evidence="5">Leaf</tissue>
    </source>
</reference>
<dbReference type="InterPro" id="IPR001310">
    <property type="entry name" value="Histidine_triad_HIT"/>
</dbReference>
<protein>
    <submittedName>
        <fullName evidence="5">Adenylylsulfatase HINT1</fullName>
    </submittedName>
</protein>
<comment type="caution">
    <text evidence="5">The sequence shown here is derived from an EMBL/GenBank/DDBJ whole genome shotgun (WGS) entry which is preliminary data.</text>
</comment>
<dbReference type="PROSITE" id="PS00892">
    <property type="entry name" value="HIT_1"/>
    <property type="match status" value="1"/>
</dbReference>
<dbReference type="Pfam" id="PF01230">
    <property type="entry name" value="HIT"/>
    <property type="match status" value="1"/>
</dbReference>
<feature type="domain" description="HIT" evidence="4">
    <location>
        <begin position="52"/>
        <end position="187"/>
    </location>
</feature>
<name>A0AAW2XGP5_9LAMI</name>
<evidence type="ECO:0000256" key="3">
    <source>
        <dbReference type="PROSITE-ProRule" id="PRU00464"/>
    </source>
</evidence>
<accession>A0AAW2XGP5</accession>
<feature type="active site" description="Tele-AMP-histidine intermediate" evidence="1">
    <location>
        <position position="173"/>
    </location>
</feature>
<dbReference type="AlphaFoldDB" id="A0AAW2XGP5"/>
<dbReference type="SUPFAM" id="SSF54197">
    <property type="entry name" value="HIT-like"/>
    <property type="match status" value="1"/>
</dbReference>
<sequence length="187" mass="20645">MPIVRRGMRGTENPSSSSRLQVLTSHLLTPQTAMASEKEAALAAVPSDSPTIFDKIINKEIPSNVVYEDDNVLAFRDISPQAPTHILIIPKVKDGLTGISKMHTPVNGTSDYTGQETITFCFVARSWLRRHCEILGRLLYTAKLVAKQEGLDDGYRLVINDGPKGCQSVYHLHVHLLGGRQMNWPPG</sequence>
<feature type="short sequence motif" description="Histidine triad motif" evidence="2 3">
    <location>
        <begin position="171"/>
        <end position="175"/>
    </location>
</feature>
<dbReference type="InterPro" id="IPR036265">
    <property type="entry name" value="HIT-like_sf"/>
</dbReference>
<organism evidence="5">
    <name type="scientific">Sesamum latifolium</name>
    <dbReference type="NCBI Taxonomy" id="2727402"/>
    <lineage>
        <taxon>Eukaryota</taxon>
        <taxon>Viridiplantae</taxon>
        <taxon>Streptophyta</taxon>
        <taxon>Embryophyta</taxon>
        <taxon>Tracheophyta</taxon>
        <taxon>Spermatophyta</taxon>
        <taxon>Magnoliopsida</taxon>
        <taxon>eudicotyledons</taxon>
        <taxon>Gunneridae</taxon>
        <taxon>Pentapetalae</taxon>
        <taxon>asterids</taxon>
        <taxon>lamiids</taxon>
        <taxon>Lamiales</taxon>
        <taxon>Pedaliaceae</taxon>
        <taxon>Sesamum</taxon>
    </lineage>
</organism>
<dbReference type="EMBL" id="JACGWN010000004">
    <property type="protein sequence ID" value="KAL0453342.1"/>
    <property type="molecule type" value="Genomic_DNA"/>
</dbReference>
<dbReference type="Gene3D" id="3.30.428.10">
    <property type="entry name" value="HIT-like"/>
    <property type="match status" value="1"/>
</dbReference>
<dbReference type="PRINTS" id="PR00332">
    <property type="entry name" value="HISTRIAD"/>
</dbReference>
<evidence type="ECO:0000256" key="2">
    <source>
        <dbReference type="PIRSR" id="PIRSR601310-3"/>
    </source>
</evidence>
<proteinExistence type="predicted"/>
<evidence type="ECO:0000259" key="4">
    <source>
        <dbReference type="PROSITE" id="PS51084"/>
    </source>
</evidence>
<dbReference type="InterPro" id="IPR019808">
    <property type="entry name" value="Histidine_triad_CS"/>
</dbReference>